<evidence type="ECO:0000256" key="1">
    <source>
        <dbReference type="SAM" id="SignalP"/>
    </source>
</evidence>
<dbReference type="Gene3D" id="3.15.10.50">
    <property type="match status" value="1"/>
</dbReference>
<dbReference type="InterPro" id="IPR038602">
    <property type="entry name" value="Mite_allergen_7_sf"/>
</dbReference>
<feature type="signal peptide" evidence="1">
    <location>
        <begin position="1"/>
        <end position="18"/>
    </location>
</feature>
<gene>
    <name evidence="3 4" type="primary">LOC106463657</name>
</gene>
<dbReference type="Pfam" id="PF16984">
    <property type="entry name" value="Grp7_allergen"/>
    <property type="match status" value="1"/>
</dbReference>
<sequence>MALLEYFVGLLVLGTTLGATYRDSNNYLDTVLNINLQNEIRNLRMDPISLANFTTEIKDKVTVITVKVTSKYYDGEMTGLSQVQRWGNCSQPRYSYGNITINCTLAFNDLKVEYYSSMKYGVIPSVRVKGKTNITSVRAFVEFHANLTANYPVLKAFRIISGPIKMETIFSGLGPLNSFLSKLSQSYAAEVSNIVTNVIFSNFAYVLERSAVKTPLPKP</sequence>
<name>A0ABM1BCD4_LIMPO</name>
<feature type="chain" id="PRO_5045022002" evidence="1">
    <location>
        <begin position="19"/>
        <end position="219"/>
    </location>
</feature>
<evidence type="ECO:0000313" key="2">
    <source>
        <dbReference type="Proteomes" id="UP000694941"/>
    </source>
</evidence>
<keyword evidence="2" id="KW-1185">Reference proteome</keyword>
<dbReference type="RefSeq" id="XP_013779163.1">
    <property type="nucleotide sequence ID" value="XM_013923709.2"/>
</dbReference>
<reference evidence="3 4" key="1">
    <citation type="submission" date="2025-05" db="UniProtKB">
        <authorList>
            <consortium name="RefSeq"/>
        </authorList>
    </citation>
    <scope>IDENTIFICATION</scope>
    <source>
        <tissue evidence="3 4">Muscle</tissue>
    </source>
</reference>
<dbReference type="InterPro" id="IPR020234">
    <property type="entry name" value="Mite_allergen_group-7"/>
</dbReference>
<evidence type="ECO:0000313" key="4">
    <source>
        <dbReference type="RefSeq" id="XP_013779165.1"/>
    </source>
</evidence>
<protein>
    <submittedName>
        <fullName evidence="3 4">Uncharacterized protein LOC106463657</fullName>
    </submittedName>
</protein>
<keyword evidence="1" id="KW-0732">Signal</keyword>
<organism evidence="2 3">
    <name type="scientific">Limulus polyphemus</name>
    <name type="common">Atlantic horseshoe crab</name>
    <dbReference type="NCBI Taxonomy" id="6850"/>
    <lineage>
        <taxon>Eukaryota</taxon>
        <taxon>Metazoa</taxon>
        <taxon>Ecdysozoa</taxon>
        <taxon>Arthropoda</taxon>
        <taxon>Chelicerata</taxon>
        <taxon>Merostomata</taxon>
        <taxon>Xiphosura</taxon>
        <taxon>Limulidae</taxon>
        <taxon>Limulus</taxon>
    </lineage>
</organism>
<dbReference type="Proteomes" id="UP000694941">
    <property type="component" value="Unplaced"/>
</dbReference>
<evidence type="ECO:0000313" key="3">
    <source>
        <dbReference type="RefSeq" id="XP_013779163.1"/>
    </source>
</evidence>
<dbReference type="RefSeq" id="XP_013779165.1">
    <property type="nucleotide sequence ID" value="XM_013923711.2"/>
</dbReference>
<dbReference type="GeneID" id="106463657"/>
<accession>A0ABM1BCD4</accession>
<proteinExistence type="predicted"/>